<accession>A0ABT9HND1</accession>
<evidence type="ECO:0000313" key="2">
    <source>
        <dbReference type="EMBL" id="MDP4574505.1"/>
    </source>
</evidence>
<dbReference type="Pfam" id="PF13460">
    <property type="entry name" value="NAD_binding_10"/>
    <property type="match status" value="1"/>
</dbReference>
<dbReference type="PANTHER" id="PTHR15020:SF50">
    <property type="entry name" value="UPF0659 PROTEIN YMR090W"/>
    <property type="match status" value="1"/>
</dbReference>
<feature type="domain" description="NAD(P)-binding" evidence="1">
    <location>
        <begin position="7"/>
        <end position="185"/>
    </location>
</feature>
<evidence type="ECO:0000313" key="3">
    <source>
        <dbReference type="Proteomes" id="UP001240639"/>
    </source>
</evidence>
<evidence type="ECO:0000259" key="1">
    <source>
        <dbReference type="Pfam" id="PF13460"/>
    </source>
</evidence>
<protein>
    <submittedName>
        <fullName evidence="2">SDR family oxidoreductase</fullName>
    </submittedName>
</protein>
<dbReference type="EMBL" id="JAVAIM010000001">
    <property type="protein sequence ID" value="MDP4574505.1"/>
    <property type="molecule type" value="Genomic_DNA"/>
</dbReference>
<comment type="caution">
    <text evidence="2">The sequence shown here is derived from an EMBL/GenBank/DDBJ whole genome shotgun (WGS) entry which is preliminary data.</text>
</comment>
<organism evidence="2 3">
    <name type="scientific">Qipengyuania profundimaris</name>
    <dbReference type="NCBI Taxonomy" id="3067652"/>
    <lineage>
        <taxon>Bacteria</taxon>
        <taxon>Pseudomonadati</taxon>
        <taxon>Pseudomonadota</taxon>
        <taxon>Alphaproteobacteria</taxon>
        <taxon>Sphingomonadales</taxon>
        <taxon>Erythrobacteraceae</taxon>
        <taxon>Qipengyuania</taxon>
    </lineage>
</organism>
<name>A0ABT9HND1_9SPHN</name>
<dbReference type="CDD" id="cd05243">
    <property type="entry name" value="SDR_a5"/>
    <property type="match status" value="1"/>
</dbReference>
<dbReference type="InterPro" id="IPR016040">
    <property type="entry name" value="NAD(P)-bd_dom"/>
</dbReference>
<dbReference type="RefSeq" id="WP_305931908.1">
    <property type="nucleotide sequence ID" value="NZ_JAVAIM010000001.1"/>
</dbReference>
<dbReference type="PANTHER" id="PTHR15020">
    <property type="entry name" value="FLAVIN REDUCTASE-RELATED"/>
    <property type="match status" value="1"/>
</dbReference>
<sequence length="199" mass="20938">MKILVAGSTGNTGTRLVKELCERGHDVIALVRASSDTGALPDTVTLRQGDLTALDDDVAQGCEVVIFAAGSGGDTSAEMTDKVDRDGAIRLIDIAQASDVRRFVMLSSVGADDPDPDSELAHYLEAKHAADEHLKQSSLEYAILRPVSLTDDGPTGSVRLGDDVDPEGKAARGDVANLLADAAEQDEWAGSIQLMETAY</sequence>
<reference evidence="2 3" key="1">
    <citation type="submission" date="2023-08" db="EMBL/GenBank/DDBJ databases">
        <title>genomic of G39.</title>
        <authorList>
            <person name="Wang Y."/>
        </authorList>
    </citation>
    <scope>NUCLEOTIDE SEQUENCE [LARGE SCALE GENOMIC DNA]</scope>
    <source>
        <strain evidence="2 3">G39</strain>
    </source>
</reference>
<dbReference type="Proteomes" id="UP001240639">
    <property type="component" value="Unassembled WGS sequence"/>
</dbReference>
<gene>
    <name evidence="2" type="ORF">Q9K02_05055</name>
</gene>
<dbReference type="Gene3D" id="3.40.50.720">
    <property type="entry name" value="NAD(P)-binding Rossmann-like Domain"/>
    <property type="match status" value="1"/>
</dbReference>
<dbReference type="SUPFAM" id="SSF51735">
    <property type="entry name" value="NAD(P)-binding Rossmann-fold domains"/>
    <property type="match status" value="1"/>
</dbReference>
<proteinExistence type="predicted"/>
<keyword evidence="3" id="KW-1185">Reference proteome</keyword>
<dbReference type="InterPro" id="IPR036291">
    <property type="entry name" value="NAD(P)-bd_dom_sf"/>
</dbReference>